<proteinExistence type="predicted"/>
<reference evidence="1 2" key="1">
    <citation type="journal article" date="2019" name="Sci. Rep.">
        <title>Orb-weaving spider Araneus ventricosus genome elucidates the spidroin gene catalogue.</title>
        <authorList>
            <person name="Kono N."/>
            <person name="Nakamura H."/>
            <person name="Ohtoshi R."/>
            <person name="Moran D.A.P."/>
            <person name="Shinohara A."/>
            <person name="Yoshida Y."/>
            <person name="Fujiwara M."/>
            <person name="Mori M."/>
            <person name="Tomita M."/>
            <person name="Arakawa K."/>
        </authorList>
    </citation>
    <scope>NUCLEOTIDE SEQUENCE [LARGE SCALE GENOMIC DNA]</scope>
</reference>
<keyword evidence="2" id="KW-1185">Reference proteome</keyword>
<comment type="caution">
    <text evidence="1">The sequence shown here is derived from an EMBL/GenBank/DDBJ whole genome shotgun (WGS) entry which is preliminary data.</text>
</comment>
<protein>
    <submittedName>
        <fullName evidence="1">Uncharacterized protein</fullName>
    </submittedName>
</protein>
<accession>A0A4Y2QW61</accession>
<dbReference type="Proteomes" id="UP000499080">
    <property type="component" value="Unassembled WGS sequence"/>
</dbReference>
<organism evidence="1 2">
    <name type="scientific">Araneus ventricosus</name>
    <name type="common">Orbweaver spider</name>
    <name type="synonym">Epeira ventricosa</name>
    <dbReference type="NCBI Taxonomy" id="182803"/>
    <lineage>
        <taxon>Eukaryota</taxon>
        <taxon>Metazoa</taxon>
        <taxon>Ecdysozoa</taxon>
        <taxon>Arthropoda</taxon>
        <taxon>Chelicerata</taxon>
        <taxon>Arachnida</taxon>
        <taxon>Araneae</taxon>
        <taxon>Araneomorphae</taxon>
        <taxon>Entelegynae</taxon>
        <taxon>Araneoidea</taxon>
        <taxon>Araneidae</taxon>
        <taxon>Araneus</taxon>
    </lineage>
</organism>
<dbReference type="EMBL" id="BGPR01015011">
    <property type="protein sequence ID" value="GBN67664.1"/>
    <property type="molecule type" value="Genomic_DNA"/>
</dbReference>
<evidence type="ECO:0000313" key="1">
    <source>
        <dbReference type="EMBL" id="GBN67664.1"/>
    </source>
</evidence>
<dbReference type="AlphaFoldDB" id="A0A4Y2QW61"/>
<evidence type="ECO:0000313" key="2">
    <source>
        <dbReference type="Proteomes" id="UP000499080"/>
    </source>
</evidence>
<name>A0A4Y2QW61_ARAVE</name>
<sequence>MEHHERDMSTSLRQIATLWSLQFKFSVVSINNNIRFKIIQIQIHPATNADRWLLLHIIVKHSSEHRDLAARKNAPPTGRFSVPIYVDRLSSFRKYLFTVELFERNVLTILNTYSGSCSSDSLLVENHLKLEC</sequence>
<gene>
    <name evidence="1" type="ORF">AVEN_21355_1</name>
</gene>